<evidence type="ECO:0000313" key="2">
    <source>
        <dbReference type="EMBL" id="KMO38960.1"/>
    </source>
</evidence>
<dbReference type="GO" id="GO:0008168">
    <property type="term" value="F:methyltransferase activity"/>
    <property type="evidence" value="ECO:0007669"/>
    <property type="project" value="TreeGrafter"/>
</dbReference>
<evidence type="ECO:0000313" key="3">
    <source>
        <dbReference type="Proteomes" id="UP000035955"/>
    </source>
</evidence>
<dbReference type="Gene3D" id="3.40.50.150">
    <property type="entry name" value="Vaccinia Virus protein VP39"/>
    <property type="match status" value="1"/>
</dbReference>
<proteinExistence type="predicted"/>
<keyword evidence="3" id="KW-1185">Reference proteome</keyword>
<evidence type="ECO:0000259" key="1">
    <source>
        <dbReference type="Pfam" id="PF13649"/>
    </source>
</evidence>
<organism evidence="2 3">
    <name type="scientific">Methylobacterium variabile</name>
    <dbReference type="NCBI Taxonomy" id="298794"/>
    <lineage>
        <taxon>Bacteria</taxon>
        <taxon>Pseudomonadati</taxon>
        <taxon>Pseudomonadota</taxon>
        <taxon>Alphaproteobacteria</taxon>
        <taxon>Hyphomicrobiales</taxon>
        <taxon>Methylobacteriaceae</taxon>
        <taxon>Methylobacterium</taxon>
    </lineage>
</organism>
<dbReference type="CDD" id="cd02440">
    <property type="entry name" value="AdoMet_MTases"/>
    <property type="match status" value="1"/>
</dbReference>
<dbReference type="InterPro" id="IPR029063">
    <property type="entry name" value="SAM-dependent_MTases_sf"/>
</dbReference>
<dbReference type="EMBL" id="LABY01000066">
    <property type="protein sequence ID" value="KMO38960.1"/>
    <property type="molecule type" value="Genomic_DNA"/>
</dbReference>
<comment type="caution">
    <text evidence="2">The sequence shown here is derived from an EMBL/GenBank/DDBJ whole genome shotgun (WGS) entry which is preliminary data.</text>
</comment>
<dbReference type="AlphaFoldDB" id="A0A0J6SUK1"/>
<reference evidence="2 3" key="1">
    <citation type="submission" date="2015-03" db="EMBL/GenBank/DDBJ databases">
        <title>Genome sequencing of Methylobacterium variabile DSM 16961.</title>
        <authorList>
            <person name="Chaudhry V."/>
            <person name="Patil P.B."/>
        </authorList>
    </citation>
    <scope>NUCLEOTIDE SEQUENCE [LARGE SCALE GENOMIC DNA]</scope>
    <source>
        <strain evidence="2 3">DSM 16961</strain>
    </source>
</reference>
<dbReference type="SUPFAM" id="SSF53335">
    <property type="entry name" value="S-adenosyl-L-methionine-dependent methyltransferases"/>
    <property type="match status" value="1"/>
</dbReference>
<name>A0A0J6SUK1_9HYPH</name>
<gene>
    <name evidence="2" type="ORF">VQ02_11045</name>
</gene>
<dbReference type="Proteomes" id="UP000035955">
    <property type="component" value="Unassembled WGS sequence"/>
</dbReference>
<sequence>MSPQIALARLLLAGGRVDAAHLADVAAGHPGSHQLAALARLAARHGDRLESLGRLARSPLWPSGDDVLASTAAIFDRLAVEAPEAGVALYSLGDPDELAAATAELVGVIRAWSPSASGRILDFGCGIGRVAIALADGAESVLGLDLSGQMIAEARRRAEGRGTVRFARNAAARLPVEPGAIDLFLAADSLPYVIHAGAFDSFMAEAARVLRPGGDLLVFNWSFRGDPERDVTEARALAAGHGFAVIRAGERPFAIWDAQGFQLRRIP</sequence>
<protein>
    <recommendedName>
        <fullName evidence="1">Methyltransferase domain-containing protein</fullName>
    </recommendedName>
</protein>
<feature type="domain" description="Methyltransferase" evidence="1">
    <location>
        <begin position="120"/>
        <end position="214"/>
    </location>
</feature>
<dbReference type="Pfam" id="PF13649">
    <property type="entry name" value="Methyltransf_25"/>
    <property type="match status" value="1"/>
</dbReference>
<dbReference type="PANTHER" id="PTHR42912">
    <property type="entry name" value="METHYLTRANSFERASE"/>
    <property type="match status" value="1"/>
</dbReference>
<dbReference type="PATRIC" id="fig|298794.3.peg.6836"/>
<accession>A0A0J6SUK1</accession>
<dbReference type="PANTHER" id="PTHR42912:SF80">
    <property type="entry name" value="METHYLTRANSFERASE DOMAIN-CONTAINING PROTEIN"/>
    <property type="match status" value="1"/>
</dbReference>
<dbReference type="InterPro" id="IPR050508">
    <property type="entry name" value="Methyltransf_Superfamily"/>
</dbReference>
<dbReference type="InterPro" id="IPR041698">
    <property type="entry name" value="Methyltransf_25"/>
</dbReference>